<feature type="transmembrane region" description="Helical" evidence="6">
    <location>
        <begin position="43"/>
        <end position="69"/>
    </location>
</feature>
<evidence type="ECO:0000256" key="3">
    <source>
        <dbReference type="ARBA" id="ARBA00022692"/>
    </source>
</evidence>
<feature type="transmembrane region" description="Helical" evidence="6">
    <location>
        <begin position="272"/>
        <end position="289"/>
    </location>
</feature>
<dbReference type="RefSeq" id="XP_035343881.1">
    <property type="nucleotide sequence ID" value="XM_035487988.1"/>
</dbReference>
<evidence type="ECO:0000313" key="9">
    <source>
        <dbReference type="Proteomes" id="UP000509510"/>
    </source>
</evidence>
<keyword evidence="3 6" id="KW-0812">Transmembrane</keyword>
<dbReference type="Proteomes" id="UP000509510">
    <property type="component" value="Chromosome II"/>
</dbReference>
<evidence type="ECO:0000259" key="7">
    <source>
        <dbReference type="PROSITE" id="PS50850"/>
    </source>
</evidence>
<dbReference type="GO" id="GO:0022857">
    <property type="term" value="F:transmembrane transporter activity"/>
    <property type="evidence" value="ECO:0007669"/>
    <property type="project" value="InterPro"/>
</dbReference>
<dbReference type="SUPFAM" id="SSF103473">
    <property type="entry name" value="MFS general substrate transporter"/>
    <property type="match status" value="2"/>
</dbReference>
<dbReference type="Pfam" id="PF07690">
    <property type="entry name" value="MFS_1"/>
    <property type="match status" value="1"/>
</dbReference>
<organism evidence="8 9">
    <name type="scientific">Talaromyces rugulosus</name>
    <name type="common">Penicillium rugulosum</name>
    <dbReference type="NCBI Taxonomy" id="121627"/>
    <lineage>
        <taxon>Eukaryota</taxon>
        <taxon>Fungi</taxon>
        <taxon>Dikarya</taxon>
        <taxon>Ascomycota</taxon>
        <taxon>Pezizomycotina</taxon>
        <taxon>Eurotiomycetes</taxon>
        <taxon>Eurotiomycetidae</taxon>
        <taxon>Eurotiales</taxon>
        <taxon>Trichocomaceae</taxon>
        <taxon>Talaromyces</taxon>
        <taxon>Talaromyces sect. Islandici</taxon>
    </lineage>
</organism>
<comment type="subcellular location">
    <subcellularLocation>
        <location evidence="1">Membrane</location>
        <topology evidence="1">Multi-pass membrane protein</topology>
    </subcellularLocation>
</comment>
<feature type="transmembrane region" description="Helical" evidence="6">
    <location>
        <begin position="196"/>
        <end position="220"/>
    </location>
</feature>
<keyword evidence="2" id="KW-0813">Transport</keyword>
<evidence type="ECO:0000256" key="4">
    <source>
        <dbReference type="ARBA" id="ARBA00022989"/>
    </source>
</evidence>
<dbReference type="FunFam" id="1.20.1720.10:FF:000012">
    <property type="entry name" value="MFS toxin efflux pump (AflT)"/>
    <property type="match status" value="1"/>
</dbReference>
<dbReference type="PANTHER" id="PTHR23501">
    <property type="entry name" value="MAJOR FACILITATOR SUPERFAMILY"/>
    <property type="match status" value="1"/>
</dbReference>
<feature type="transmembrane region" description="Helical" evidence="6">
    <location>
        <begin position="350"/>
        <end position="368"/>
    </location>
</feature>
<keyword evidence="4 6" id="KW-1133">Transmembrane helix</keyword>
<dbReference type="GO" id="GO:0005886">
    <property type="term" value="C:plasma membrane"/>
    <property type="evidence" value="ECO:0007669"/>
    <property type="project" value="TreeGrafter"/>
</dbReference>
<name>A0A7H8QY70_TALRU</name>
<feature type="domain" description="Major facilitator superfamily (MFS) profile" evidence="7">
    <location>
        <begin position="46"/>
        <end position="546"/>
    </location>
</feature>
<dbReference type="PROSITE" id="PS50850">
    <property type="entry name" value="MFS"/>
    <property type="match status" value="1"/>
</dbReference>
<dbReference type="InterPro" id="IPR020846">
    <property type="entry name" value="MFS_dom"/>
</dbReference>
<feature type="transmembrane region" description="Helical" evidence="6">
    <location>
        <begin position="436"/>
        <end position="460"/>
    </location>
</feature>
<feature type="transmembrane region" description="Helical" evidence="6">
    <location>
        <begin position="81"/>
        <end position="98"/>
    </location>
</feature>
<keyword evidence="5 6" id="KW-0472">Membrane</keyword>
<evidence type="ECO:0000256" key="5">
    <source>
        <dbReference type="ARBA" id="ARBA00023136"/>
    </source>
</evidence>
<dbReference type="InterPro" id="IPR036259">
    <property type="entry name" value="MFS_trans_sf"/>
</dbReference>
<dbReference type="EMBL" id="CP055899">
    <property type="protein sequence ID" value="QKX57703.1"/>
    <property type="molecule type" value="Genomic_DNA"/>
</dbReference>
<dbReference type="InterPro" id="IPR011701">
    <property type="entry name" value="MFS"/>
</dbReference>
<feature type="transmembrane region" description="Helical" evidence="6">
    <location>
        <begin position="375"/>
        <end position="392"/>
    </location>
</feature>
<feature type="transmembrane region" description="Helical" evidence="6">
    <location>
        <begin position="510"/>
        <end position="527"/>
    </location>
</feature>
<reference evidence="9" key="1">
    <citation type="submission" date="2020-06" db="EMBL/GenBank/DDBJ databases">
        <title>A chromosome-scale genome assembly of Talaromyces rugulosus W13939.</title>
        <authorList>
            <person name="Wang B."/>
            <person name="Guo L."/>
            <person name="Ye K."/>
            <person name="Wang L."/>
        </authorList>
    </citation>
    <scope>NUCLEOTIDE SEQUENCE [LARGE SCALE GENOMIC DNA]</scope>
    <source>
        <strain evidence="9">W13939</strain>
    </source>
</reference>
<dbReference type="FunFam" id="1.20.1250.20:FF:000196">
    <property type="entry name" value="MFS toxin efflux pump (AflT)"/>
    <property type="match status" value="1"/>
</dbReference>
<feature type="transmembrane region" description="Helical" evidence="6">
    <location>
        <begin position="310"/>
        <end position="330"/>
    </location>
</feature>
<proteinExistence type="predicted"/>
<protein>
    <recommendedName>
        <fullName evidence="7">Major facilitator superfamily (MFS) profile domain-containing protein</fullName>
    </recommendedName>
</protein>
<accession>A0A7H8QY70</accession>
<gene>
    <name evidence="8" type="ORF">TRUGW13939_04821</name>
</gene>
<feature type="transmembrane region" description="Helical" evidence="6">
    <location>
        <begin position="110"/>
        <end position="130"/>
    </location>
</feature>
<dbReference type="KEGG" id="trg:TRUGW13939_04821"/>
<dbReference type="Gene3D" id="1.20.1250.20">
    <property type="entry name" value="MFS general substrate transporter like domains"/>
    <property type="match status" value="1"/>
</dbReference>
<feature type="transmembrane region" description="Helical" evidence="6">
    <location>
        <begin position="404"/>
        <end position="424"/>
    </location>
</feature>
<keyword evidence="9" id="KW-1185">Reference proteome</keyword>
<evidence type="ECO:0000256" key="1">
    <source>
        <dbReference type="ARBA" id="ARBA00004141"/>
    </source>
</evidence>
<feature type="transmembrane region" description="Helical" evidence="6">
    <location>
        <begin position="136"/>
        <end position="156"/>
    </location>
</feature>
<dbReference type="GeneID" id="55992321"/>
<dbReference type="CDD" id="cd17502">
    <property type="entry name" value="MFS_Azr1_MDR_like"/>
    <property type="match status" value="1"/>
</dbReference>
<dbReference type="OrthoDB" id="10021397at2759"/>
<feature type="transmembrane region" description="Helical" evidence="6">
    <location>
        <begin position="168"/>
        <end position="190"/>
    </location>
</feature>
<feature type="transmembrane region" description="Helical" evidence="6">
    <location>
        <begin position="241"/>
        <end position="260"/>
    </location>
</feature>
<sequence>MGLDSMVEVTASEPSSIIETKGEHVNDGSPKDREPVYPKGFQLTIIAIALALALFLIALDMTIIATAIPKITDEFQGLDKVGWYSSAFFVTIGSFQSCWGKIYKHFPLKFSFLTAILIFEIGSAICGAAPNSNALIVGRAIAGLGAAGVSAGSYTIIAYSASPEKRPLLAGVLGISYGFANVLGPLIGGIFSDKVSWRWCFYINLPVGAVSIAIILFFFHDPPESKPEAVTLREKILQMDLLGVALLIAATVCFILATQYGQGQYSWGSAKVVGLIVGFVAILALWVANEWFMSERAMVVPRIFKRRTNMVMAGVATAIGGSFFPVVYYVPIYFQSIDGTTPIMSGVRNLPMVIAVTFGIFIAGGVISKTGRYQYVLLFSLGLATVGAGLLYTFDLHTSAGKWIGYQILSGVGWGLAYQIPLIVGQGSCAPTDMALITATLLFFQSYGAAILMSGVQAAFVNQMISKVMQLDPTISKNLLVLTGATDIYRVFHGDQLQVVLVGYMHGLRVVYATAIATIGVGFLIALGQPWKKLNQSAEVKAAIVA</sequence>
<dbReference type="PANTHER" id="PTHR23501:SF177">
    <property type="entry name" value="MAJOR FACILITATOR SUPERFAMILY (MFS) PROFILE DOMAIN-CONTAINING PROTEIN-RELATED"/>
    <property type="match status" value="1"/>
</dbReference>
<dbReference type="AlphaFoldDB" id="A0A7H8QY70"/>
<evidence type="ECO:0000256" key="2">
    <source>
        <dbReference type="ARBA" id="ARBA00022448"/>
    </source>
</evidence>
<evidence type="ECO:0000313" key="8">
    <source>
        <dbReference type="EMBL" id="QKX57703.1"/>
    </source>
</evidence>
<evidence type="ECO:0000256" key="6">
    <source>
        <dbReference type="SAM" id="Phobius"/>
    </source>
</evidence>